<proteinExistence type="predicted"/>
<evidence type="ECO:0000313" key="2">
    <source>
        <dbReference type="Proteomes" id="UP001519287"/>
    </source>
</evidence>
<dbReference type="RefSeq" id="WP_281068937.1">
    <property type="nucleotide sequence ID" value="NZ_JAGGLB010000046.1"/>
</dbReference>
<organism evidence="1 2">
    <name type="scientific">Paenibacillus eucommiae</name>
    <dbReference type="NCBI Taxonomy" id="1355755"/>
    <lineage>
        <taxon>Bacteria</taxon>
        <taxon>Bacillati</taxon>
        <taxon>Bacillota</taxon>
        <taxon>Bacilli</taxon>
        <taxon>Bacillales</taxon>
        <taxon>Paenibacillaceae</taxon>
        <taxon>Paenibacillus</taxon>
    </lineage>
</organism>
<comment type="caution">
    <text evidence="1">The sequence shown here is derived from an EMBL/GenBank/DDBJ whole genome shotgun (WGS) entry which is preliminary data.</text>
</comment>
<accession>A0ABS4J8Q1</accession>
<keyword evidence="2" id="KW-1185">Reference proteome</keyword>
<sequence length="43" mass="4808">MSDYRRALPVGSLFNERGKVKKRKNTMGGEKVVVGLEIELTAE</sequence>
<dbReference type="Proteomes" id="UP001519287">
    <property type="component" value="Unassembled WGS sequence"/>
</dbReference>
<gene>
    <name evidence="1" type="ORF">J2Z66_007860</name>
</gene>
<reference evidence="1 2" key="1">
    <citation type="submission" date="2021-03" db="EMBL/GenBank/DDBJ databases">
        <title>Genomic Encyclopedia of Type Strains, Phase IV (KMG-IV): sequencing the most valuable type-strain genomes for metagenomic binning, comparative biology and taxonomic classification.</title>
        <authorList>
            <person name="Goeker M."/>
        </authorList>
    </citation>
    <scope>NUCLEOTIDE SEQUENCE [LARGE SCALE GENOMIC DNA]</scope>
    <source>
        <strain evidence="1 2">DSM 26048</strain>
    </source>
</reference>
<evidence type="ECO:0000313" key="1">
    <source>
        <dbReference type="EMBL" id="MBP1996214.1"/>
    </source>
</evidence>
<name>A0ABS4J8Q1_9BACL</name>
<protein>
    <submittedName>
        <fullName evidence="1">Uncharacterized protein</fullName>
    </submittedName>
</protein>
<dbReference type="EMBL" id="JAGGLB010000046">
    <property type="protein sequence ID" value="MBP1996214.1"/>
    <property type="molecule type" value="Genomic_DNA"/>
</dbReference>